<accession>A0ABD1YIQ2</accession>
<dbReference type="Proteomes" id="UP001605036">
    <property type="component" value="Unassembled WGS sequence"/>
</dbReference>
<reference evidence="1 2" key="1">
    <citation type="submission" date="2024-09" db="EMBL/GenBank/DDBJ databases">
        <title>Chromosome-scale assembly of Riccia fluitans.</title>
        <authorList>
            <person name="Paukszto L."/>
            <person name="Sawicki J."/>
            <person name="Karawczyk K."/>
            <person name="Piernik-Szablinska J."/>
            <person name="Szczecinska M."/>
            <person name="Mazdziarz M."/>
        </authorList>
    </citation>
    <scope>NUCLEOTIDE SEQUENCE [LARGE SCALE GENOMIC DNA]</scope>
    <source>
        <strain evidence="1">Rf_01</strain>
        <tissue evidence="1">Aerial parts of the thallus</tissue>
    </source>
</reference>
<comment type="caution">
    <text evidence="1">The sequence shown here is derived from an EMBL/GenBank/DDBJ whole genome shotgun (WGS) entry which is preliminary data.</text>
</comment>
<evidence type="ECO:0000313" key="1">
    <source>
        <dbReference type="EMBL" id="KAL2630525.1"/>
    </source>
</evidence>
<protein>
    <submittedName>
        <fullName evidence="1">Uncharacterized protein</fullName>
    </submittedName>
</protein>
<name>A0ABD1YIQ2_9MARC</name>
<sequence>MFGIGTKGAAFGWPIFGGDIAARLFIERVTDLLRVGGVGNNDGIGVGSPIAPRLVIPGRAVPAPKLNVKIPTLDTRNKDTIGIVVPNKLVVLLDV</sequence>
<keyword evidence="2" id="KW-1185">Reference proteome</keyword>
<evidence type="ECO:0000313" key="2">
    <source>
        <dbReference type="Proteomes" id="UP001605036"/>
    </source>
</evidence>
<dbReference type="AlphaFoldDB" id="A0ABD1YIQ2"/>
<dbReference type="EMBL" id="JBHFFA010000004">
    <property type="protein sequence ID" value="KAL2630525.1"/>
    <property type="molecule type" value="Genomic_DNA"/>
</dbReference>
<gene>
    <name evidence="1" type="ORF">R1flu_015211</name>
</gene>
<proteinExistence type="predicted"/>
<organism evidence="1 2">
    <name type="scientific">Riccia fluitans</name>
    <dbReference type="NCBI Taxonomy" id="41844"/>
    <lineage>
        <taxon>Eukaryota</taxon>
        <taxon>Viridiplantae</taxon>
        <taxon>Streptophyta</taxon>
        <taxon>Embryophyta</taxon>
        <taxon>Marchantiophyta</taxon>
        <taxon>Marchantiopsida</taxon>
        <taxon>Marchantiidae</taxon>
        <taxon>Marchantiales</taxon>
        <taxon>Ricciaceae</taxon>
        <taxon>Riccia</taxon>
    </lineage>
</organism>